<keyword evidence="2" id="KW-0560">Oxidoreductase</keyword>
<evidence type="ECO:0000313" key="2">
    <source>
        <dbReference type="EMBL" id="EUA94043.1"/>
    </source>
</evidence>
<gene>
    <name evidence="2" type="ORF">I551_8689</name>
</gene>
<proteinExistence type="predicted"/>
<comment type="caution">
    <text evidence="2">The sequence shown here is derived from an EMBL/GenBank/DDBJ whole genome shotgun (WGS) entry which is preliminary data.</text>
</comment>
<protein>
    <submittedName>
        <fullName evidence="2">NADH-quinone oxidoreductase subunit H domain protein</fullName>
        <ecNumber evidence="2">1.6.99.5</ecNumber>
    </submittedName>
</protein>
<dbReference type="GO" id="GO:0016491">
    <property type="term" value="F:oxidoreductase activity"/>
    <property type="evidence" value="ECO:0007669"/>
    <property type="project" value="UniProtKB-KW"/>
</dbReference>
<evidence type="ECO:0000313" key="3">
    <source>
        <dbReference type="Proteomes" id="UP000020681"/>
    </source>
</evidence>
<dbReference type="EMBL" id="JAOL01000023">
    <property type="protein sequence ID" value="EUA94043.1"/>
    <property type="molecule type" value="Genomic_DNA"/>
</dbReference>
<sequence>MTRTSDDAERSDEQEWRHDRFGHDVWWLVVAKAIAIFVFLMLTVLVAILAERKLLAGCNCAPAQTGWGPRLAAKPGRRNQAGAQREHHPRRHRSIRLLCRPDHLGDSRVHRVAFIPFVRWCRCSGIARRCS</sequence>
<name>A0ABN0RA49_MYCUL</name>
<dbReference type="EC" id="1.6.99.5" evidence="2"/>
<organism evidence="2 3">
    <name type="scientific">Mycobacterium ulcerans str. Harvey</name>
    <dbReference type="NCBI Taxonomy" id="1299332"/>
    <lineage>
        <taxon>Bacteria</taxon>
        <taxon>Bacillati</taxon>
        <taxon>Actinomycetota</taxon>
        <taxon>Actinomycetes</taxon>
        <taxon>Mycobacteriales</taxon>
        <taxon>Mycobacteriaceae</taxon>
        <taxon>Mycobacterium</taxon>
        <taxon>Mycobacterium ulcerans group</taxon>
    </lineage>
</organism>
<reference evidence="2 3" key="1">
    <citation type="submission" date="2014-01" db="EMBL/GenBank/DDBJ databases">
        <authorList>
            <person name="Dobos K."/>
            <person name="Lenaerts A."/>
            <person name="Ordway D."/>
            <person name="DeGroote M.A."/>
            <person name="Parker T."/>
            <person name="Sizemore C."/>
            <person name="Tallon L.J."/>
            <person name="Sadzewicz L.K."/>
            <person name="Sengamalay N."/>
            <person name="Fraser C.M."/>
            <person name="Hine E."/>
            <person name="Shefchek K.A."/>
            <person name="Das S.P."/>
            <person name="Tettelin H."/>
        </authorList>
    </citation>
    <scope>NUCLEOTIDE SEQUENCE [LARGE SCALE GENOMIC DNA]</scope>
    <source>
        <strain evidence="2 3">Harvey</strain>
    </source>
</reference>
<evidence type="ECO:0000256" key="1">
    <source>
        <dbReference type="SAM" id="Phobius"/>
    </source>
</evidence>
<accession>A0ABN0RA49</accession>
<keyword evidence="1" id="KW-1133">Transmembrane helix</keyword>
<keyword evidence="1" id="KW-0812">Transmembrane</keyword>
<keyword evidence="1" id="KW-0472">Membrane</keyword>
<keyword evidence="3" id="KW-1185">Reference proteome</keyword>
<feature type="transmembrane region" description="Helical" evidence="1">
    <location>
        <begin position="25"/>
        <end position="49"/>
    </location>
</feature>
<dbReference type="Proteomes" id="UP000020681">
    <property type="component" value="Unassembled WGS sequence"/>
</dbReference>